<accession>A0AAV4Q932</accession>
<gene>
    <name evidence="3" type="primary">AVEN_183178_1</name>
    <name evidence="3" type="ORF">CDAR_453401</name>
</gene>
<name>A0AAV4Q932_9ARAC</name>
<comment type="caution">
    <text evidence="3">The sequence shown here is derived from an EMBL/GenBank/DDBJ whole genome shotgun (WGS) entry which is preliminary data.</text>
</comment>
<protein>
    <recommendedName>
        <fullName evidence="2">Mutator-like transposase domain-containing protein</fullName>
    </recommendedName>
</protein>
<reference evidence="3 4" key="1">
    <citation type="submission" date="2021-06" db="EMBL/GenBank/DDBJ databases">
        <title>Caerostris darwini draft genome.</title>
        <authorList>
            <person name="Kono N."/>
            <person name="Arakawa K."/>
        </authorList>
    </citation>
    <scope>NUCLEOTIDE SEQUENCE [LARGE SCALE GENOMIC DNA]</scope>
</reference>
<proteinExistence type="predicted"/>
<feature type="transmembrane region" description="Helical" evidence="1">
    <location>
        <begin position="6"/>
        <end position="25"/>
    </location>
</feature>
<sequence length="228" mass="25981">MKQDNVGSYMYVGSLCMVALLRFHFRLTQVKFWIKSGHLIDPLVENLKKSHKTLNVQHSNFKGSVSKMEDAGVSCIFPMSIKEQQLQSTDYYGDGDSNAYVNVKDIYDKNNVEKKECIGLVHKYAGSCLRKLESRTQGFCSKEKLADFSLKTSNYCAISIPSNIGNLKFMHQNIIAVLFHCVLSSEKLMHGQCSVEINSWCYFQRFLTCKSSQKKKYTSLPNDILNVI</sequence>
<evidence type="ECO:0000259" key="2">
    <source>
        <dbReference type="Pfam" id="PF20700"/>
    </source>
</evidence>
<evidence type="ECO:0000313" key="4">
    <source>
        <dbReference type="Proteomes" id="UP001054837"/>
    </source>
</evidence>
<dbReference type="Pfam" id="PF20700">
    <property type="entry name" value="Mutator"/>
    <property type="match status" value="1"/>
</dbReference>
<keyword evidence="1" id="KW-0472">Membrane</keyword>
<dbReference type="InterPro" id="IPR049012">
    <property type="entry name" value="Mutator_transp_dom"/>
</dbReference>
<keyword evidence="1" id="KW-0812">Transmembrane</keyword>
<dbReference type="AlphaFoldDB" id="A0AAV4Q932"/>
<feature type="domain" description="Mutator-like transposase" evidence="2">
    <location>
        <begin position="57"/>
        <end position="201"/>
    </location>
</feature>
<dbReference type="EMBL" id="BPLQ01003950">
    <property type="protein sequence ID" value="GIY04586.1"/>
    <property type="molecule type" value="Genomic_DNA"/>
</dbReference>
<organism evidence="3 4">
    <name type="scientific">Caerostris darwini</name>
    <dbReference type="NCBI Taxonomy" id="1538125"/>
    <lineage>
        <taxon>Eukaryota</taxon>
        <taxon>Metazoa</taxon>
        <taxon>Ecdysozoa</taxon>
        <taxon>Arthropoda</taxon>
        <taxon>Chelicerata</taxon>
        <taxon>Arachnida</taxon>
        <taxon>Araneae</taxon>
        <taxon>Araneomorphae</taxon>
        <taxon>Entelegynae</taxon>
        <taxon>Araneoidea</taxon>
        <taxon>Araneidae</taxon>
        <taxon>Caerostris</taxon>
    </lineage>
</organism>
<keyword evidence="1" id="KW-1133">Transmembrane helix</keyword>
<evidence type="ECO:0000256" key="1">
    <source>
        <dbReference type="SAM" id="Phobius"/>
    </source>
</evidence>
<evidence type="ECO:0000313" key="3">
    <source>
        <dbReference type="EMBL" id="GIY04586.1"/>
    </source>
</evidence>
<keyword evidence="4" id="KW-1185">Reference proteome</keyword>
<dbReference type="Proteomes" id="UP001054837">
    <property type="component" value="Unassembled WGS sequence"/>
</dbReference>